<dbReference type="FunCoup" id="Q3AF26">
    <property type="interactions" value="202"/>
</dbReference>
<dbReference type="KEGG" id="chy:CHY_0397"/>
<dbReference type="AlphaFoldDB" id="Q3AF26"/>
<evidence type="ECO:0000313" key="5">
    <source>
        <dbReference type="Proteomes" id="UP000002706"/>
    </source>
</evidence>
<dbReference type="InParanoid" id="Q3AF26"/>
<evidence type="ECO:0000313" key="4">
    <source>
        <dbReference type="EMBL" id="ABB15949.1"/>
    </source>
</evidence>
<dbReference type="Pfam" id="PF01497">
    <property type="entry name" value="Peripla_BP_2"/>
    <property type="match status" value="1"/>
</dbReference>
<organism evidence="4 5">
    <name type="scientific">Carboxydothermus hydrogenoformans (strain ATCC BAA-161 / DSM 6008 / Z-2901)</name>
    <dbReference type="NCBI Taxonomy" id="246194"/>
    <lineage>
        <taxon>Bacteria</taxon>
        <taxon>Bacillati</taxon>
        <taxon>Bacillota</taxon>
        <taxon>Clostridia</taxon>
        <taxon>Thermoanaerobacterales</taxon>
        <taxon>Thermoanaerobacteraceae</taxon>
        <taxon>Carboxydothermus</taxon>
    </lineage>
</organism>
<protein>
    <submittedName>
        <fullName evidence="4">Iron compound ABC transporter, iron-binding protein</fullName>
    </submittedName>
</protein>
<dbReference type="RefSeq" id="WP_011343334.1">
    <property type="nucleotide sequence ID" value="NC_007503.1"/>
</dbReference>
<evidence type="ECO:0000259" key="3">
    <source>
        <dbReference type="PROSITE" id="PS50983"/>
    </source>
</evidence>
<feature type="domain" description="Fe/B12 periplasmic-binding" evidence="3">
    <location>
        <begin position="49"/>
        <end position="300"/>
    </location>
</feature>
<proteinExistence type="inferred from homology"/>
<dbReference type="STRING" id="246194.CHY_0397"/>
<dbReference type="eggNOG" id="COG0614">
    <property type="taxonomic scope" value="Bacteria"/>
</dbReference>
<dbReference type="InterPro" id="IPR002491">
    <property type="entry name" value="ABC_transptr_periplasmic_BD"/>
</dbReference>
<accession>Q3AF26</accession>
<dbReference type="PANTHER" id="PTHR30535">
    <property type="entry name" value="VITAMIN B12-BINDING PROTEIN"/>
    <property type="match status" value="1"/>
</dbReference>
<gene>
    <name evidence="4" type="ordered locus">CHY_0397</name>
</gene>
<dbReference type="EMBL" id="CP000141">
    <property type="protein sequence ID" value="ABB15949.1"/>
    <property type="molecule type" value="Genomic_DNA"/>
</dbReference>
<dbReference type="NCBIfam" id="NF038402">
    <property type="entry name" value="TroA_like"/>
    <property type="match status" value="1"/>
</dbReference>
<dbReference type="InterPro" id="IPR054828">
    <property type="entry name" value="Vit_B12_bind_prot"/>
</dbReference>
<sequence>MVKKRWVVFLAVAVILLVAVAPLLAGQSKGITVKDSKGNVFTFKSYPKRIVSLAPSNTEILFALGLDKYIVGVTNFCDYPAAAKKKAKVGDAFNVNVEKIVSLKPDLVVAQDSISPDAIKKLQNLKIKVFVLKEPKNFNDILNNIKLVGKATGKYSKAVSITNNMQARLNKLTAKLKKYNKKPSVLVEVDYAYGLYVAGPNTFINDLLVKAGGKNVITSGSWVNLSDEKLLTLNPDYILLADTAYLKPDQHPYKRELWQSLRAVKEKKVIDSIDPNLIVRPGPRTIDGIEKLAKALHPGLK</sequence>
<keyword evidence="5" id="KW-1185">Reference proteome</keyword>
<dbReference type="HOGENOM" id="CLU_038034_2_8_9"/>
<evidence type="ECO:0000256" key="1">
    <source>
        <dbReference type="ARBA" id="ARBA00008814"/>
    </source>
</evidence>
<reference evidence="4 5" key="1">
    <citation type="journal article" date="2005" name="PLoS Genet.">
        <title>Life in hot carbon monoxide: the complete genome sequence of Carboxydothermus hydrogenoformans Z-2901.</title>
        <authorList>
            <person name="Wu M."/>
            <person name="Ren Q."/>
            <person name="Durkin A.S."/>
            <person name="Daugherty S.C."/>
            <person name="Brinkac L.M."/>
            <person name="Dodson R.J."/>
            <person name="Madupu R."/>
            <person name="Sullivan S.A."/>
            <person name="Kolonay J.F."/>
            <person name="Haft D.H."/>
            <person name="Nelson W.C."/>
            <person name="Tallon L.J."/>
            <person name="Jones K.M."/>
            <person name="Ulrich L.E."/>
            <person name="Gonzalez J.M."/>
            <person name="Zhulin I.B."/>
            <person name="Robb F.T."/>
            <person name="Eisen J.A."/>
        </authorList>
    </citation>
    <scope>NUCLEOTIDE SEQUENCE [LARGE SCALE GENOMIC DNA]</scope>
    <source>
        <strain evidence="5">ATCC BAA-161 / DSM 6008 / Z-2901</strain>
    </source>
</reference>
<dbReference type="CDD" id="cd01143">
    <property type="entry name" value="YvrC"/>
    <property type="match status" value="1"/>
</dbReference>
<keyword evidence="2" id="KW-0732">Signal</keyword>
<dbReference type="PANTHER" id="PTHR30535:SF34">
    <property type="entry name" value="MOLYBDATE-BINDING PROTEIN MOLA"/>
    <property type="match status" value="1"/>
</dbReference>
<dbReference type="SUPFAM" id="SSF53807">
    <property type="entry name" value="Helical backbone' metal receptor"/>
    <property type="match status" value="1"/>
</dbReference>
<dbReference type="Gene3D" id="3.40.50.1980">
    <property type="entry name" value="Nitrogenase molybdenum iron protein domain"/>
    <property type="match status" value="2"/>
</dbReference>
<dbReference type="PROSITE" id="PS50983">
    <property type="entry name" value="FE_B12_PBP"/>
    <property type="match status" value="1"/>
</dbReference>
<name>Q3AF26_CARHZ</name>
<dbReference type="GO" id="GO:0071281">
    <property type="term" value="P:cellular response to iron ion"/>
    <property type="evidence" value="ECO:0007669"/>
    <property type="project" value="TreeGrafter"/>
</dbReference>
<dbReference type="InterPro" id="IPR050902">
    <property type="entry name" value="ABC_Transporter_SBP"/>
</dbReference>
<dbReference type="OrthoDB" id="9787830at2"/>
<evidence type="ECO:0000256" key="2">
    <source>
        <dbReference type="ARBA" id="ARBA00022729"/>
    </source>
</evidence>
<comment type="similarity">
    <text evidence="1">Belongs to the bacterial solute-binding protein 8 family.</text>
</comment>
<dbReference type="Proteomes" id="UP000002706">
    <property type="component" value="Chromosome"/>
</dbReference>